<feature type="domain" description="DUF7703" evidence="2">
    <location>
        <begin position="14"/>
        <end position="253"/>
    </location>
</feature>
<keyword evidence="1" id="KW-0472">Membrane</keyword>
<evidence type="ECO:0000259" key="2">
    <source>
        <dbReference type="Pfam" id="PF24802"/>
    </source>
</evidence>
<dbReference type="OrthoDB" id="405906at2759"/>
<evidence type="ECO:0000313" key="4">
    <source>
        <dbReference type="Proteomes" id="UP000799779"/>
    </source>
</evidence>
<gene>
    <name evidence="3" type="ORF">P154DRAFT_569273</name>
</gene>
<keyword evidence="1" id="KW-0812">Transmembrane</keyword>
<dbReference type="PANTHER" id="PTHR37013:SF5">
    <property type="entry name" value="INTEGRAL MEMBRANE PROTEIN"/>
    <property type="match status" value="1"/>
</dbReference>
<feature type="transmembrane region" description="Helical" evidence="1">
    <location>
        <begin position="43"/>
        <end position="64"/>
    </location>
</feature>
<name>A0A6A5X3A4_9PLEO</name>
<keyword evidence="4" id="KW-1185">Reference proteome</keyword>
<evidence type="ECO:0000256" key="1">
    <source>
        <dbReference type="SAM" id="Phobius"/>
    </source>
</evidence>
<sequence>MNNPDNRFEGTYNANTITVIVCSAVALYNALELELLILTTFHAYRGLYFWALALASFGIIPYALGYMIEYFRLGSLALGIAIDTTGWCLMVTGQAVVLYSRLWLVFNGGHESLLRGVKWMIITNAIIFHGSTCIVVYGAHFGAHQSAFGQAYNHIERVQMVGFCLQEFILSGLYIWKALNIIKGPEKKRSHRLMYQLLSINIIIIILDIGLLTIEFLSMHVLQQTIKGFTYSVKLKLELAVLNKLVELSSTSTRATALTFGEGDTNDFLDPTKAVWDITRFTPAFSSSMHTYPKWMSDLERSGTKRIANVYSPTETAWARAKQATTVSADECEDCSDVIQSVPIGADPTLDMREKGSTTDLLYADAVRRIASAG</sequence>
<feature type="transmembrane region" description="Helical" evidence="1">
    <location>
        <begin position="197"/>
        <end position="217"/>
    </location>
</feature>
<proteinExistence type="predicted"/>
<dbReference type="InterPro" id="IPR056120">
    <property type="entry name" value="DUF7703"/>
</dbReference>
<feature type="transmembrane region" description="Helical" evidence="1">
    <location>
        <begin position="119"/>
        <end position="138"/>
    </location>
</feature>
<dbReference type="Pfam" id="PF24802">
    <property type="entry name" value="DUF7703"/>
    <property type="match status" value="1"/>
</dbReference>
<feature type="transmembrane region" description="Helical" evidence="1">
    <location>
        <begin position="76"/>
        <end position="99"/>
    </location>
</feature>
<keyword evidence="1" id="KW-1133">Transmembrane helix</keyword>
<dbReference type="AlphaFoldDB" id="A0A6A5X3A4"/>
<accession>A0A6A5X3A4</accession>
<feature type="transmembrane region" description="Helical" evidence="1">
    <location>
        <begin position="12"/>
        <end position="31"/>
    </location>
</feature>
<organism evidence="3 4">
    <name type="scientific">Amniculicola lignicola CBS 123094</name>
    <dbReference type="NCBI Taxonomy" id="1392246"/>
    <lineage>
        <taxon>Eukaryota</taxon>
        <taxon>Fungi</taxon>
        <taxon>Dikarya</taxon>
        <taxon>Ascomycota</taxon>
        <taxon>Pezizomycotina</taxon>
        <taxon>Dothideomycetes</taxon>
        <taxon>Pleosporomycetidae</taxon>
        <taxon>Pleosporales</taxon>
        <taxon>Amniculicolaceae</taxon>
        <taxon>Amniculicola</taxon>
    </lineage>
</organism>
<reference evidence="3" key="1">
    <citation type="journal article" date="2020" name="Stud. Mycol.">
        <title>101 Dothideomycetes genomes: a test case for predicting lifestyles and emergence of pathogens.</title>
        <authorList>
            <person name="Haridas S."/>
            <person name="Albert R."/>
            <person name="Binder M."/>
            <person name="Bloem J."/>
            <person name="Labutti K."/>
            <person name="Salamov A."/>
            <person name="Andreopoulos B."/>
            <person name="Baker S."/>
            <person name="Barry K."/>
            <person name="Bills G."/>
            <person name="Bluhm B."/>
            <person name="Cannon C."/>
            <person name="Castanera R."/>
            <person name="Culley D."/>
            <person name="Daum C."/>
            <person name="Ezra D."/>
            <person name="Gonzalez J."/>
            <person name="Henrissat B."/>
            <person name="Kuo A."/>
            <person name="Liang C."/>
            <person name="Lipzen A."/>
            <person name="Lutzoni F."/>
            <person name="Magnuson J."/>
            <person name="Mondo S."/>
            <person name="Nolan M."/>
            <person name="Ohm R."/>
            <person name="Pangilinan J."/>
            <person name="Park H.-J."/>
            <person name="Ramirez L."/>
            <person name="Alfaro M."/>
            <person name="Sun H."/>
            <person name="Tritt A."/>
            <person name="Yoshinaga Y."/>
            <person name="Zwiers L.-H."/>
            <person name="Turgeon B."/>
            <person name="Goodwin S."/>
            <person name="Spatafora J."/>
            <person name="Crous P."/>
            <person name="Grigoriev I."/>
        </authorList>
    </citation>
    <scope>NUCLEOTIDE SEQUENCE</scope>
    <source>
        <strain evidence="3">CBS 123094</strain>
    </source>
</reference>
<dbReference type="PANTHER" id="PTHR37013">
    <property type="entry name" value="INTEGRAL MEMBRANE PROTEIN (AFU_ORTHOLOGUE AFUA_1G05950)-RELATED"/>
    <property type="match status" value="1"/>
</dbReference>
<dbReference type="EMBL" id="ML977557">
    <property type="protein sequence ID" value="KAF2007390.1"/>
    <property type="molecule type" value="Genomic_DNA"/>
</dbReference>
<evidence type="ECO:0000313" key="3">
    <source>
        <dbReference type="EMBL" id="KAF2007390.1"/>
    </source>
</evidence>
<dbReference type="Proteomes" id="UP000799779">
    <property type="component" value="Unassembled WGS sequence"/>
</dbReference>
<feature type="transmembrane region" description="Helical" evidence="1">
    <location>
        <begin position="158"/>
        <end position="176"/>
    </location>
</feature>
<protein>
    <recommendedName>
        <fullName evidence="2">DUF7703 domain-containing protein</fullName>
    </recommendedName>
</protein>